<dbReference type="Proteomes" id="UP000794436">
    <property type="component" value="Unassembled WGS sequence"/>
</dbReference>
<dbReference type="GO" id="GO:0005975">
    <property type="term" value="P:carbohydrate metabolic process"/>
    <property type="evidence" value="ECO:0007669"/>
    <property type="project" value="InterPro"/>
</dbReference>
<sequence length="860" mass="95485">MAVPRASALLLATLVVLATLNVNAQDAIKIFYKTAWKSPKIHYAADAGTWTTSPGVSMEPSTDASMPAKSGWFQFQAPANTKSLEFTFNNGEDVWDNKDGANYKIDKAGVYKYECPATKTPDNGIHIFYKTSWKKPMIHYSINEGDWSPSPGVAMEPSTNTSLPAKDGWFQFATDASADTIEFTFNNGEDVWDSNERSNYRVDDNGVFTYECPPDIDNPSQVPSPSQTATPSDAPSTPPSPSSAPSPKPSGSPAPSPPDLGDCGTFQDSCPGISYNESTESRRWQTPPRNSSGWSEEFQDMRSLQGYAHVEYSADRKSATVNVRTFLRDSTDVTCMYQFNDATEFSATFKATSSLKDALKVTATCSKSTSNEQWSLKLDPINFVWQNTEVKQPESMEKGQKGAIVDLFGWPYKDIEAECKDFLGKAGYMGVKINPPQETVLSDVLMKEGQRNPWYLVYQPVSYRLFSRMGSRDELRSMIQTCRANGVRVYADAVVNHMAAGGNDAYPLHRKKTDTSCETYGAHSSAIGSPYWSHGNVYTYNNYTGQVPAMEFPAVPYGPSDFHCDRKIGDYNDLNQLVNGWLVNLADLDTSKAYVRERIAQFFVDLLGIGFSGIRVDALKHMHPADVAAIFGNFNKYMGGSLPEDFISWGEVLLGKTDKFLVCDETSEINFYRGLDNRYKSENISDADIEKIKIWSSDYPGYYPICGSWVLPASRFVIQNDDHDQQAPGSSSRDMDGKGSVLIKDKDVDKHRKFEQELFTRTDADWKVKVVFSSYTFTSDGATGFPDGKSVCLEANGKSCAHNMPYEKAFRQGSCGYTVEDFAGGKYTRVHRDLSIVNAMRGWLGLDKVTKEQVGITGEC</sequence>
<comment type="similarity">
    <text evidence="3 8">Belongs to the glycosyl hydrolase 13 family.</text>
</comment>
<dbReference type="SMART" id="SM00642">
    <property type="entry name" value="Aamy"/>
    <property type="match status" value="1"/>
</dbReference>
<reference evidence="14" key="1">
    <citation type="submission" date="2019-03" db="EMBL/GenBank/DDBJ databases">
        <title>Long read genome sequence of the mycoparasitic Pythium oligandrum ATCC 38472 isolated from sugarbeet rhizosphere.</title>
        <authorList>
            <person name="Gaulin E."/>
        </authorList>
    </citation>
    <scope>NUCLEOTIDE SEQUENCE</scope>
    <source>
        <strain evidence="14">ATCC 38472_TT</strain>
    </source>
</reference>
<dbReference type="PANTHER" id="PTHR43447">
    <property type="entry name" value="ALPHA-AMYLASE"/>
    <property type="match status" value="1"/>
</dbReference>
<comment type="cofactor">
    <cofactor evidence="2">
        <name>Ca(2+)</name>
        <dbReference type="ChEBI" id="CHEBI:29108"/>
    </cofactor>
</comment>
<evidence type="ECO:0000256" key="1">
    <source>
        <dbReference type="ARBA" id="ARBA00000548"/>
    </source>
</evidence>
<evidence type="ECO:0000259" key="12">
    <source>
        <dbReference type="SMART" id="SM00642"/>
    </source>
</evidence>
<comment type="caution">
    <text evidence="14">The sequence shown here is derived from an EMBL/GenBank/DDBJ whole genome shotgun (WGS) entry which is preliminary data.</text>
</comment>
<keyword evidence="7 9" id="KW-0326">Glycosidase</keyword>
<dbReference type="Pfam" id="PF00128">
    <property type="entry name" value="Alpha-amylase"/>
    <property type="match status" value="1"/>
</dbReference>
<evidence type="ECO:0000256" key="3">
    <source>
        <dbReference type="ARBA" id="ARBA00008061"/>
    </source>
</evidence>
<evidence type="ECO:0000259" key="13">
    <source>
        <dbReference type="SMART" id="SM01066"/>
    </source>
</evidence>
<organism evidence="14 15">
    <name type="scientific">Pythium oligandrum</name>
    <name type="common">Mycoparasitic fungus</name>
    <dbReference type="NCBI Taxonomy" id="41045"/>
    <lineage>
        <taxon>Eukaryota</taxon>
        <taxon>Sar</taxon>
        <taxon>Stramenopiles</taxon>
        <taxon>Oomycota</taxon>
        <taxon>Peronosporomycetes</taxon>
        <taxon>Pythiales</taxon>
        <taxon>Pythiaceae</taxon>
        <taxon>Pythium</taxon>
    </lineage>
</organism>
<evidence type="ECO:0000256" key="7">
    <source>
        <dbReference type="ARBA" id="ARBA00023295"/>
    </source>
</evidence>
<feature type="signal peptide" evidence="11">
    <location>
        <begin position="1"/>
        <end position="24"/>
    </location>
</feature>
<evidence type="ECO:0000256" key="6">
    <source>
        <dbReference type="ARBA" id="ARBA00023277"/>
    </source>
</evidence>
<dbReference type="InterPro" id="IPR006047">
    <property type="entry name" value="GH13_cat_dom"/>
</dbReference>
<keyword evidence="15" id="KW-1185">Reference proteome</keyword>
<evidence type="ECO:0000256" key="9">
    <source>
        <dbReference type="RuleBase" id="RU361134"/>
    </source>
</evidence>
<evidence type="ECO:0000256" key="5">
    <source>
        <dbReference type="ARBA" id="ARBA00022801"/>
    </source>
</evidence>
<dbReference type="SMART" id="SM01066">
    <property type="entry name" value="CBM_25"/>
    <property type="match status" value="2"/>
</dbReference>
<comment type="catalytic activity">
    <reaction evidence="1 9">
        <text>Endohydrolysis of (1-&gt;4)-alpha-D-glucosidic linkages in polysaccharides containing three or more (1-&gt;4)-alpha-linked D-glucose units.</text>
        <dbReference type="EC" id="3.2.1.1"/>
    </reaction>
</comment>
<evidence type="ECO:0000256" key="2">
    <source>
        <dbReference type="ARBA" id="ARBA00001913"/>
    </source>
</evidence>
<protein>
    <recommendedName>
        <fullName evidence="4 9">Alpha-amylase</fullName>
        <ecNumber evidence="4 9">3.2.1.1</ecNumber>
    </recommendedName>
</protein>
<feature type="domain" description="Glycosyl hydrolase family 13 catalytic" evidence="12">
    <location>
        <begin position="402"/>
        <end position="811"/>
    </location>
</feature>
<feature type="compositionally biased region" description="Low complexity" evidence="10">
    <location>
        <begin position="223"/>
        <end position="235"/>
    </location>
</feature>
<dbReference type="Pfam" id="PF03423">
    <property type="entry name" value="CBM_25"/>
    <property type="match status" value="2"/>
</dbReference>
<dbReference type="GO" id="GO:0043169">
    <property type="term" value="F:cation binding"/>
    <property type="evidence" value="ECO:0007669"/>
    <property type="project" value="InterPro"/>
</dbReference>
<dbReference type="InterPro" id="IPR013783">
    <property type="entry name" value="Ig-like_fold"/>
</dbReference>
<dbReference type="AlphaFoldDB" id="A0A8K1FC54"/>
<accession>A0A8K1FC54</accession>
<keyword evidence="5 9" id="KW-0378">Hydrolase</keyword>
<evidence type="ECO:0000256" key="10">
    <source>
        <dbReference type="SAM" id="MobiDB-lite"/>
    </source>
</evidence>
<name>A0A8K1FC54_PYTOL</name>
<evidence type="ECO:0000256" key="4">
    <source>
        <dbReference type="ARBA" id="ARBA00012595"/>
    </source>
</evidence>
<proteinExistence type="inferred from homology"/>
<feature type="domain" description="Carbohydrate binding module family 25" evidence="13">
    <location>
        <begin position="122"/>
        <end position="205"/>
    </location>
</feature>
<dbReference type="InterPro" id="IPR006046">
    <property type="entry name" value="Alpha_amylase"/>
</dbReference>
<gene>
    <name evidence="14" type="ORF">Poli38472_006831</name>
</gene>
<dbReference type="OrthoDB" id="550577at2759"/>
<feature type="chain" id="PRO_5035463167" description="Alpha-amylase" evidence="11">
    <location>
        <begin position="25"/>
        <end position="860"/>
    </location>
</feature>
<dbReference type="InterPro" id="IPR017853">
    <property type="entry name" value="GH"/>
</dbReference>
<feature type="domain" description="Carbohydrate binding module family 25" evidence="13">
    <location>
        <begin position="25"/>
        <end position="108"/>
    </location>
</feature>
<dbReference type="PRINTS" id="PR00110">
    <property type="entry name" value="ALPHAAMYLASE"/>
</dbReference>
<dbReference type="EMBL" id="SPLM01000145">
    <property type="protein sequence ID" value="TMW56821.1"/>
    <property type="molecule type" value="Genomic_DNA"/>
</dbReference>
<evidence type="ECO:0000313" key="14">
    <source>
        <dbReference type="EMBL" id="TMW56821.1"/>
    </source>
</evidence>
<dbReference type="EC" id="3.2.1.1" evidence="4 9"/>
<dbReference type="GO" id="GO:2001070">
    <property type="term" value="F:starch binding"/>
    <property type="evidence" value="ECO:0007669"/>
    <property type="project" value="InterPro"/>
</dbReference>
<feature type="compositionally biased region" description="Pro residues" evidence="10">
    <location>
        <begin position="236"/>
        <end position="258"/>
    </location>
</feature>
<dbReference type="Gene3D" id="3.20.20.80">
    <property type="entry name" value="Glycosidases"/>
    <property type="match status" value="1"/>
</dbReference>
<dbReference type="Gene3D" id="2.60.40.10">
    <property type="entry name" value="Immunoglobulins"/>
    <property type="match status" value="2"/>
</dbReference>
<dbReference type="InterPro" id="IPR005085">
    <property type="entry name" value="CBM25"/>
</dbReference>
<keyword evidence="11" id="KW-0732">Signal</keyword>
<dbReference type="GO" id="GO:0004556">
    <property type="term" value="F:alpha-amylase activity"/>
    <property type="evidence" value="ECO:0007669"/>
    <property type="project" value="UniProtKB-UniRule"/>
</dbReference>
<keyword evidence="6 9" id="KW-0119">Carbohydrate metabolism</keyword>
<evidence type="ECO:0000256" key="8">
    <source>
        <dbReference type="RuleBase" id="RU003615"/>
    </source>
</evidence>
<feature type="region of interest" description="Disordered" evidence="10">
    <location>
        <begin position="205"/>
        <end position="295"/>
    </location>
</feature>
<evidence type="ECO:0000256" key="11">
    <source>
        <dbReference type="SAM" id="SignalP"/>
    </source>
</evidence>
<dbReference type="SUPFAM" id="SSF51445">
    <property type="entry name" value="(Trans)glycosidases"/>
    <property type="match status" value="1"/>
</dbReference>
<evidence type="ECO:0000313" key="15">
    <source>
        <dbReference type="Proteomes" id="UP000794436"/>
    </source>
</evidence>